<keyword evidence="3" id="KW-1185">Reference proteome</keyword>
<accession>A0ABR2HX55</accession>
<dbReference type="Proteomes" id="UP001470230">
    <property type="component" value="Unassembled WGS sequence"/>
</dbReference>
<comment type="caution">
    <text evidence="2">The sequence shown here is derived from an EMBL/GenBank/DDBJ whole genome shotgun (WGS) entry which is preliminary data.</text>
</comment>
<evidence type="ECO:0000313" key="2">
    <source>
        <dbReference type="EMBL" id="KAK8853648.1"/>
    </source>
</evidence>
<evidence type="ECO:0000256" key="1">
    <source>
        <dbReference type="SAM" id="MobiDB-lite"/>
    </source>
</evidence>
<sequence>MRKKKKVNKKSQTTSRPATPPPPPIEEYLPPPIEEPKKTKKSKEELEKERKEGIAQRALLPTTEIKHAAGWEDRYNPKTGKMEATYVGFQDDFDKDSDDDIDFRKFDRQILSKNPELLAEARKYFMNSLKKKEKLIRKKAFMEDPRWDELSEKQKKYIYNEYREQ</sequence>
<feature type="compositionally biased region" description="Basic and acidic residues" evidence="1">
    <location>
        <begin position="34"/>
        <end position="54"/>
    </location>
</feature>
<dbReference type="EMBL" id="JAPFFF010000022">
    <property type="protein sequence ID" value="KAK8853648.1"/>
    <property type="molecule type" value="Genomic_DNA"/>
</dbReference>
<feature type="compositionally biased region" description="Pro residues" evidence="1">
    <location>
        <begin position="18"/>
        <end position="33"/>
    </location>
</feature>
<feature type="region of interest" description="Disordered" evidence="1">
    <location>
        <begin position="1"/>
        <end position="61"/>
    </location>
</feature>
<protein>
    <submittedName>
        <fullName evidence="2">Uncharacterized protein</fullName>
    </submittedName>
</protein>
<proteinExistence type="predicted"/>
<organism evidence="2 3">
    <name type="scientific">Tritrichomonas musculus</name>
    <dbReference type="NCBI Taxonomy" id="1915356"/>
    <lineage>
        <taxon>Eukaryota</taxon>
        <taxon>Metamonada</taxon>
        <taxon>Parabasalia</taxon>
        <taxon>Tritrichomonadida</taxon>
        <taxon>Tritrichomonadidae</taxon>
        <taxon>Tritrichomonas</taxon>
    </lineage>
</organism>
<gene>
    <name evidence="2" type="ORF">M9Y10_017209</name>
</gene>
<reference evidence="2 3" key="1">
    <citation type="submission" date="2024-04" db="EMBL/GenBank/DDBJ databases">
        <title>Tritrichomonas musculus Genome.</title>
        <authorList>
            <person name="Alves-Ferreira E."/>
            <person name="Grigg M."/>
            <person name="Lorenzi H."/>
            <person name="Galac M."/>
        </authorList>
    </citation>
    <scope>NUCLEOTIDE SEQUENCE [LARGE SCALE GENOMIC DNA]</scope>
    <source>
        <strain evidence="2 3">EAF2021</strain>
    </source>
</reference>
<evidence type="ECO:0000313" key="3">
    <source>
        <dbReference type="Proteomes" id="UP001470230"/>
    </source>
</evidence>
<name>A0ABR2HX55_9EUKA</name>